<dbReference type="RefSeq" id="WP_262568618.1">
    <property type="nucleotide sequence ID" value="NZ_JAPFCC010000001.1"/>
</dbReference>
<keyword evidence="2 5" id="KW-0808">Transferase</keyword>
<comment type="catalytic activity">
    <reaction evidence="5">
        <text>a 3-demethylubiquinol + S-adenosyl-L-methionine = a ubiquinol + S-adenosyl-L-homocysteine + H(+)</text>
        <dbReference type="Rhea" id="RHEA:44380"/>
        <dbReference type="Rhea" id="RHEA-COMP:9566"/>
        <dbReference type="Rhea" id="RHEA-COMP:10914"/>
        <dbReference type="ChEBI" id="CHEBI:15378"/>
        <dbReference type="ChEBI" id="CHEBI:17976"/>
        <dbReference type="ChEBI" id="CHEBI:57856"/>
        <dbReference type="ChEBI" id="CHEBI:59789"/>
        <dbReference type="ChEBI" id="CHEBI:84422"/>
        <dbReference type="EC" id="2.1.1.64"/>
    </reaction>
</comment>
<dbReference type="NCBIfam" id="TIGR01983">
    <property type="entry name" value="UbiG"/>
    <property type="match status" value="1"/>
</dbReference>
<feature type="binding site" evidence="5">
    <location>
        <position position="74"/>
    </location>
    <ligand>
        <name>S-adenosyl-L-methionine</name>
        <dbReference type="ChEBI" id="CHEBI:59789"/>
    </ligand>
</feature>
<evidence type="ECO:0000313" key="7">
    <source>
        <dbReference type="EMBL" id="MCW7552236.1"/>
    </source>
</evidence>
<feature type="binding site" evidence="5">
    <location>
        <position position="139"/>
    </location>
    <ligand>
        <name>S-adenosyl-L-methionine</name>
        <dbReference type="ChEBI" id="CHEBI:59789"/>
    </ligand>
</feature>
<evidence type="ECO:0000256" key="1">
    <source>
        <dbReference type="ARBA" id="ARBA00022603"/>
    </source>
</evidence>
<dbReference type="GO" id="GO:0032259">
    <property type="term" value="P:methylation"/>
    <property type="evidence" value="ECO:0007669"/>
    <property type="project" value="UniProtKB-KW"/>
</dbReference>
<evidence type="ECO:0000256" key="3">
    <source>
        <dbReference type="ARBA" id="ARBA00022688"/>
    </source>
</evidence>
<dbReference type="GO" id="GO:0061542">
    <property type="term" value="F:3-demethylubiquinol 3-O-methyltransferase activity"/>
    <property type="evidence" value="ECO:0007669"/>
    <property type="project" value="UniProtKB-EC"/>
</dbReference>
<accession>A0ABT3MS85</accession>
<keyword evidence="4 5" id="KW-0949">S-adenosyl-L-methionine</keyword>
<organism evidence="7 8">
    <name type="scientific">Endozoicomonas gorgoniicola</name>
    <dbReference type="NCBI Taxonomy" id="1234144"/>
    <lineage>
        <taxon>Bacteria</taxon>
        <taxon>Pseudomonadati</taxon>
        <taxon>Pseudomonadota</taxon>
        <taxon>Gammaproteobacteria</taxon>
        <taxon>Oceanospirillales</taxon>
        <taxon>Endozoicomonadaceae</taxon>
        <taxon>Endozoicomonas</taxon>
    </lineage>
</organism>
<evidence type="ECO:0000256" key="6">
    <source>
        <dbReference type="SAM" id="MobiDB-lite"/>
    </source>
</evidence>
<sequence length="252" mass="27910">MHSPDSSKANTEAPSPSRSANNVDPAEIAKFEELASRWWDREGEFKPLHEINPLRLNYIDERVGLAGKKVLDVGCGGGILSESMVLRGADVTGIDMGEAPLSVARLHSLESEVSVTYRKVTVEELADEMPGTFDVVTCLEMLEHVPDPGSVIRACNKLLKPGGQIFFATINRTPKAWLFAIVGAEYVLRLLPKGTHEHGKFIKPSELHAWMRKVQLQLHNITGMVYNPLTKTYRLKDGDTDVNYLIYGSKPA</sequence>
<feature type="binding site" evidence="5">
    <location>
        <position position="95"/>
    </location>
    <ligand>
        <name>S-adenosyl-L-methionine</name>
        <dbReference type="ChEBI" id="CHEBI:59789"/>
    </ligand>
</feature>
<dbReference type="Gene3D" id="3.40.50.150">
    <property type="entry name" value="Vaccinia Virus protein VP39"/>
    <property type="match status" value="1"/>
</dbReference>
<feature type="compositionally biased region" description="Polar residues" evidence="6">
    <location>
        <begin position="1"/>
        <end position="22"/>
    </location>
</feature>
<dbReference type="PANTHER" id="PTHR43464">
    <property type="entry name" value="METHYLTRANSFERASE"/>
    <property type="match status" value="1"/>
</dbReference>
<dbReference type="EC" id="2.1.1.222" evidence="5"/>
<dbReference type="EC" id="2.1.1.64" evidence="5"/>
<dbReference type="Pfam" id="PF13489">
    <property type="entry name" value="Methyltransf_23"/>
    <property type="match status" value="1"/>
</dbReference>
<feature type="region of interest" description="Disordered" evidence="6">
    <location>
        <begin position="1"/>
        <end position="25"/>
    </location>
</feature>
<dbReference type="InterPro" id="IPR029063">
    <property type="entry name" value="SAM-dependent_MTases_sf"/>
</dbReference>
<comment type="similarity">
    <text evidence="5">Belongs to the methyltransferase superfamily. UbiG/COQ3 family.</text>
</comment>
<keyword evidence="8" id="KW-1185">Reference proteome</keyword>
<dbReference type="CDD" id="cd02440">
    <property type="entry name" value="AdoMet_MTases"/>
    <property type="match status" value="1"/>
</dbReference>
<comment type="caution">
    <text evidence="7">The sequence shown here is derived from an EMBL/GenBank/DDBJ whole genome shotgun (WGS) entry which is preliminary data.</text>
</comment>
<name>A0ABT3MS85_9GAMM</name>
<evidence type="ECO:0000256" key="5">
    <source>
        <dbReference type="HAMAP-Rule" id="MF_00472"/>
    </source>
</evidence>
<reference evidence="7 8" key="1">
    <citation type="submission" date="2022-10" db="EMBL/GenBank/DDBJ databases">
        <title>High-quality genome sequences of two octocoral-associated bacteria, Endozoicomonas euniceicola EF212 and Endozoicomonas gorgoniicola PS125.</title>
        <authorList>
            <person name="Chiou Y.-J."/>
            <person name="Chen Y.-H."/>
        </authorList>
    </citation>
    <scope>NUCLEOTIDE SEQUENCE [LARGE SCALE GENOMIC DNA]</scope>
    <source>
        <strain evidence="7 8">PS125</strain>
    </source>
</reference>
<dbReference type="Proteomes" id="UP001209854">
    <property type="component" value="Unassembled WGS sequence"/>
</dbReference>
<dbReference type="GO" id="GO:0102208">
    <property type="term" value="F:2-polyprenyl-6-hydroxyphenol methylase activity"/>
    <property type="evidence" value="ECO:0007669"/>
    <property type="project" value="UniProtKB-EC"/>
</dbReference>
<dbReference type="HAMAP" id="MF_00472">
    <property type="entry name" value="UbiG"/>
    <property type="match status" value="1"/>
</dbReference>
<gene>
    <name evidence="5 7" type="primary">ubiG</name>
    <name evidence="7" type="ORF">NX722_06155</name>
</gene>
<comment type="catalytic activity">
    <reaction evidence="5">
        <text>a 3-(all-trans-polyprenyl)benzene-1,2-diol + S-adenosyl-L-methionine = a 2-methoxy-6-(all-trans-polyprenyl)phenol + S-adenosyl-L-homocysteine + H(+)</text>
        <dbReference type="Rhea" id="RHEA:31411"/>
        <dbReference type="Rhea" id="RHEA-COMP:9550"/>
        <dbReference type="Rhea" id="RHEA-COMP:9551"/>
        <dbReference type="ChEBI" id="CHEBI:15378"/>
        <dbReference type="ChEBI" id="CHEBI:57856"/>
        <dbReference type="ChEBI" id="CHEBI:59789"/>
        <dbReference type="ChEBI" id="CHEBI:62729"/>
        <dbReference type="ChEBI" id="CHEBI:62731"/>
        <dbReference type="EC" id="2.1.1.222"/>
    </reaction>
</comment>
<proteinExistence type="inferred from homology"/>
<evidence type="ECO:0000256" key="4">
    <source>
        <dbReference type="ARBA" id="ARBA00022691"/>
    </source>
</evidence>
<comment type="function">
    <text evidence="5">O-methyltransferase that catalyzes the 2 O-methylation steps in the ubiquinone biosynthetic pathway.</text>
</comment>
<keyword evidence="1 5" id="KW-0489">Methyltransferase</keyword>
<dbReference type="SUPFAM" id="SSF53335">
    <property type="entry name" value="S-adenosyl-L-methionine-dependent methyltransferases"/>
    <property type="match status" value="1"/>
</dbReference>
<dbReference type="PANTHER" id="PTHR43464:SF19">
    <property type="entry name" value="UBIQUINONE BIOSYNTHESIS O-METHYLTRANSFERASE, MITOCHONDRIAL"/>
    <property type="match status" value="1"/>
</dbReference>
<protein>
    <recommendedName>
        <fullName evidence="5">Ubiquinone biosynthesis O-methyltransferase</fullName>
    </recommendedName>
    <alternativeName>
        <fullName evidence="5">2-polyprenyl-6-hydroxyphenol methylase</fullName>
        <ecNumber evidence="5">2.1.1.222</ecNumber>
    </alternativeName>
    <alternativeName>
        <fullName evidence="5">3-demethylubiquinone 3-O-methyltransferase</fullName>
        <ecNumber evidence="5">2.1.1.64</ecNumber>
    </alternativeName>
</protein>
<dbReference type="EMBL" id="JAPFCC010000001">
    <property type="protein sequence ID" value="MCW7552236.1"/>
    <property type="molecule type" value="Genomic_DNA"/>
</dbReference>
<dbReference type="InterPro" id="IPR010233">
    <property type="entry name" value="UbiG_MeTrfase"/>
</dbReference>
<comment type="pathway">
    <text evidence="5">Cofactor biosynthesis; ubiquinone biosynthesis.</text>
</comment>
<keyword evidence="3 5" id="KW-0831">Ubiquinone biosynthesis</keyword>
<evidence type="ECO:0000313" key="8">
    <source>
        <dbReference type="Proteomes" id="UP001209854"/>
    </source>
</evidence>
<feature type="binding site" evidence="5">
    <location>
        <position position="55"/>
    </location>
    <ligand>
        <name>S-adenosyl-L-methionine</name>
        <dbReference type="ChEBI" id="CHEBI:59789"/>
    </ligand>
</feature>
<evidence type="ECO:0000256" key="2">
    <source>
        <dbReference type="ARBA" id="ARBA00022679"/>
    </source>
</evidence>